<sequence>MSTLERVKRHLLARAFSVLALTAFGFLLFLCIFIVISRSAPEQARFCMRDSLRRSSLYYPKQGLTSLFSQHPLGNAGGPCADSVSRHFLVKNVRKLLRTFGLYIDKFRHAYVIFTVRELRLTFLPNTQYV</sequence>
<proteinExistence type="predicted"/>
<dbReference type="AlphaFoldDB" id="A0A6B0UR96"/>
<keyword evidence="1" id="KW-1133">Transmembrane helix</keyword>
<organism evidence="2">
    <name type="scientific">Ixodes ricinus</name>
    <name type="common">Common tick</name>
    <name type="synonym">Acarus ricinus</name>
    <dbReference type="NCBI Taxonomy" id="34613"/>
    <lineage>
        <taxon>Eukaryota</taxon>
        <taxon>Metazoa</taxon>
        <taxon>Ecdysozoa</taxon>
        <taxon>Arthropoda</taxon>
        <taxon>Chelicerata</taxon>
        <taxon>Arachnida</taxon>
        <taxon>Acari</taxon>
        <taxon>Parasitiformes</taxon>
        <taxon>Ixodida</taxon>
        <taxon>Ixodoidea</taxon>
        <taxon>Ixodidae</taxon>
        <taxon>Ixodinae</taxon>
        <taxon>Ixodes</taxon>
    </lineage>
</organism>
<evidence type="ECO:0000313" key="2">
    <source>
        <dbReference type="EMBL" id="MXU92202.1"/>
    </source>
</evidence>
<accession>A0A6B0UR96</accession>
<protein>
    <submittedName>
        <fullName evidence="2">Uncharacterized protein</fullName>
    </submittedName>
</protein>
<feature type="transmembrane region" description="Helical" evidence="1">
    <location>
        <begin position="12"/>
        <end position="36"/>
    </location>
</feature>
<keyword evidence="1" id="KW-0472">Membrane</keyword>
<name>A0A6B0UR96_IXORI</name>
<evidence type="ECO:0000256" key="1">
    <source>
        <dbReference type="SAM" id="Phobius"/>
    </source>
</evidence>
<keyword evidence="1" id="KW-0812">Transmembrane</keyword>
<reference evidence="2" key="1">
    <citation type="submission" date="2019-12" db="EMBL/GenBank/DDBJ databases">
        <title>An insight into the sialome of adult female Ixodes ricinus ticks feeding for 6 days.</title>
        <authorList>
            <person name="Perner J."/>
            <person name="Ribeiro J.M.C."/>
        </authorList>
    </citation>
    <scope>NUCLEOTIDE SEQUENCE</scope>
    <source>
        <strain evidence="2">Semi-engorged</strain>
        <tissue evidence="2">Salivary glands</tissue>
    </source>
</reference>
<dbReference type="EMBL" id="GIFC01010119">
    <property type="protein sequence ID" value="MXU92202.1"/>
    <property type="molecule type" value="Transcribed_RNA"/>
</dbReference>